<evidence type="ECO:0000313" key="4">
    <source>
        <dbReference type="Proteomes" id="UP000317722"/>
    </source>
</evidence>
<evidence type="ECO:0000259" key="2">
    <source>
        <dbReference type="PROSITE" id="PS51762"/>
    </source>
</evidence>
<keyword evidence="3" id="KW-0378">Hydrolase</keyword>
<dbReference type="SUPFAM" id="SSF49899">
    <property type="entry name" value="Concanavalin A-like lectins/glucanases"/>
    <property type="match status" value="1"/>
</dbReference>
<dbReference type="EMBL" id="RCZM01000004">
    <property type="protein sequence ID" value="TPG16127.1"/>
    <property type="molecule type" value="Genomic_DNA"/>
</dbReference>
<gene>
    <name evidence="3" type="ORF">EAH86_12945</name>
</gene>
<evidence type="ECO:0000256" key="1">
    <source>
        <dbReference type="SAM" id="MobiDB-lite"/>
    </source>
</evidence>
<dbReference type="AlphaFoldDB" id="A0A502CSC5"/>
<organism evidence="3 4">
    <name type="scientific">Pedococcus bigeumensis</name>
    <dbReference type="NCBI Taxonomy" id="433644"/>
    <lineage>
        <taxon>Bacteria</taxon>
        <taxon>Bacillati</taxon>
        <taxon>Actinomycetota</taxon>
        <taxon>Actinomycetes</taxon>
        <taxon>Micrococcales</taxon>
        <taxon>Intrasporangiaceae</taxon>
        <taxon>Pedococcus</taxon>
    </lineage>
</organism>
<protein>
    <submittedName>
        <fullName evidence="3">Glycosyl hydrolase family protein</fullName>
    </submittedName>
</protein>
<dbReference type="RefSeq" id="WP_140741363.1">
    <property type="nucleotide sequence ID" value="NZ_RCZM01000004.1"/>
</dbReference>
<dbReference type="GO" id="GO:0004553">
    <property type="term" value="F:hydrolase activity, hydrolyzing O-glycosyl compounds"/>
    <property type="evidence" value="ECO:0007669"/>
    <property type="project" value="InterPro"/>
</dbReference>
<name>A0A502CSC5_9MICO</name>
<dbReference type="InterPro" id="IPR000757">
    <property type="entry name" value="Beta-glucanase-like"/>
</dbReference>
<sequence>MRSPAGDHQGFVDDFTGTDLDLSVWVPHYLPQWSSRAASAATYAVRESALHLTIPADQGLWCPGEHDPLRVSGVQSGVFSGPVGSTVGQQAPWEGAVVREAQERHFGWTPQYGRLEMRARMDLSSRSMAAWWLVGLEDQPDRCGELCVFEVFGDTITPGTAAVGMGVHAFADAALTEDFAAPVLELDVSQFHTYAVDWTADRAVFLVDGEPVQTVEVTPDYPMQSMIAVFDFPDRAGPSSDGHVPTLEVDQVTGPTGPAA</sequence>
<keyword evidence="4" id="KW-1185">Reference proteome</keyword>
<feature type="domain" description="GH16" evidence="2">
    <location>
        <begin position="1"/>
        <end position="260"/>
    </location>
</feature>
<dbReference type="OrthoDB" id="9809583at2"/>
<accession>A0A502CSC5</accession>
<evidence type="ECO:0000313" key="3">
    <source>
        <dbReference type="EMBL" id="TPG16127.1"/>
    </source>
</evidence>
<dbReference type="PROSITE" id="PS51762">
    <property type="entry name" value="GH16_2"/>
    <property type="match status" value="1"/>
</dbReference>
<dbReference type="InterPro" id="IPR013320">
    <property type="entry name" value="ConA-like_dom_sf"/>
</dbReference>
<comment type="caution">
    <text evidence="3">The sequence shown here is derived from an EMBL/GenBank/DDBJ whole genome shotgun (WGS) entry which is preliminary data.</text>
</comment>
<dbReference type="CDD" id="cd00413">
    <property type="entry name" value="Glyco_hydrolase_16"/>
    <property type="match status" value="1"/>
</dbReference>
<proteinExistence type="predicted"/>
<dbReference type="GO" id="GO:0005975">
    <property type="term" value="P:carbohydrate metabolic process"/>
    <property type="evidence" value="ECO:0007669"/>
    <property type="project" value="InterPro"/>
</dbReference>
<dbReference type="Proteomes" id="UP000317722">
    <property type="component" value="Unassembled WGS sequence"/>
</dbReference>
<dbReference type="Gene3D" id="2.60.120.200">
    <property type="match status" value="1"/>
</dbReference>
<feature type="region of interest" description="Disordered" evidence="1">
    <location>
        <begin position="240"/>
        <end position="260"/>
    </location>
</feature>
<dbReference type="Pfam" id="PF00722">
    <property type="entry name" value="Glyco_hydro_16"/>
    <property type="match status" value="1"/>
</dbReference>
<reference evidence="3 4" key="1">
    <citation type="journal article" date="2019" name="Environ. Microbiol.">
        <title>Species interactions and distinct microbial communities in high Arctic permafrost affected cryosols are associated with the CH4 and CO2 gas fluxes.</title>
        <authorList>
            <person name="Altshuler I."/>
            <person name="Hamel J."/>
            <person name="Turney S."/>
            <person name="Magnuson E."/>
            <person name="Levesque R."/>
            <person name="Greer C."/>
            <person name="Whyte L.G."/>
        </authorList>
    </citation>
    <scope>NUCLEOTIDE SEQUENCE [LARGE SCALE GENOMIC DNA]</scope>
    <source>
        <strain evidence="3 4">S9.3A</strain>
    </source>
</reference>